<sequence>MLRKLRLTRSPSSMSIVFLGEPLPGPQGDAQPHPDPCLLCGCSAARARGAWSGAGWGLRRQVQRTAARTHLKQQSEARARDAPEATEFITG</sequence>
<evidence type="ECO:0000313" key="2">
    <source>
        <dbReference type="EMBL" id="KAJ1084914.1"/>
    </source>
</evidence>
<gene>
    <name evidence="2" type="ORF">NDU88_005054</name>
</gene>
<keyword evidence="3" id="KW-1185">Reference proteome</keyword>
<accession>A0AAV7L2L5</accession>
<protein>
    <submittedName>
        <fullName evidence="2">Uncharacterized protein</fullName>
    </submittedName>
</protein>
<dbReference type="Proteomes" id="UP001066276">
    <property type="component" value="Chromosome 12"/>
</dbReference>
<comment type="caution">
    <text evidence="2">The sequence shown here is derived from an EMBL/GenBank/DDBJ whole genome shotgun (WGS) entry which is preliminary data.</text>
</comment>
<dbReference type="EMBL" id="JANPWB010000016">
    <property type="protein sequence ID" value="KAJ1084914.1"/>
    <property type="molecule type" value="Genomic_DNA"/>
</dbReference>
<reference evidence="2" key="1">
    <citation type="journal article" date="2022" name="bioRxiv">
        <title>Sequencing and chromosome-scale assembly of the giantPleurodeles waltlgenome.</title>
        <authorList>
            <person name="Brown T."/>
            <person name="Elewa A."/>
            <person name="Iarovenko S."/>
            <person name="Subramanian E."/>
            <person name="Araus A.J."/>
            <person name="Petzold A."/>
            <person name="Susuki M."/>
            <person name="Suzuki K.-i.T."/>
            <person name="Hayashi T."/>
            <person name="Toyoda A."/>
            <person name="Oliveira C."/>
            <person name="Osipova E."/>
            <person name="Leigh N.D."/>
            <person name="Simon A."/>
            <person name="Yun M.H."/>
        </authorList>
    </citation>
    <scope>NUCLEOTIDE SEQUENCE</scope>
    <source>
        <strain evidence="2">20211129_DDA</strain>
        <tissue evidence="2">Liver</tissue>
    </source>
</reference>
<evidence type="ECO:0000313" key="3">
    <source>
        <dbReference type="Proteomes" id="UP001066276"/>
    </source>
</evidence>
<feature type="region of interest" description="Disordered" evidence="1">
    <location>
        <begin position="69"/>
        <end position="91"/>
    </location>
</feature>
<feature type="compositionally biased region" description="Basic and acidic residues" evidence="1">
    <location>
        <begin position="73"/>
        <end position="83"/>
    </location>
</feature>
<name>A0AAV7L2L5_PLEWA</name>
<dbReference type="AlphaFoldDB" id="A0AAV7L2L5"/>
<organism evidence="2 3">
    <name type="scientific">Pleurodeles waltl</name>
    <name type="common">Iberian ribbed newt</name>
    <dbReference type="NCBI Taxonomy" id="8319"/>
    <lineage>
        <taxon>Eukaryota</taxon>
        <taxon>Metazoa</taxon>
        <taxon>Chordata</taxon>
        <taxon>Craniata</taxon>
        <taxon>Vertebrata</taxon>
        <taxon>Euteleostomi</taxon>
        <taxon>Amphibia</taxon>
        <taxon>Batrachia</taxon>
        <taxon>Caudata</taxon>
        <taxon>Salamandroidea</taxon>
        <taxon>Salamandridae</taxon>
        <taxon>Pleurodelinae</taxon>
        <taxon>Pleurodeles</taxon>
    </lineage>
</organism>
<proteinExistence type="predicted"/>
<evidence type="ECO:0000256" key="1">
    <source>
        <dbReference type="SAM" id="MobiDB-lite"/>
    </source>
</evidence>